<gene>
    <name evidence="10" type="ORF">OEV98_13100</name>
</gene>
<comment type="catalytic activity">
    <reaction evidence="1">
        <text>[protein]-peptidylproline (omega=180) = [protein]-peptidylproline (omega=0)</text>
        <dbReference type="Rhea" id="RHEA:16237"/>
        <dbReference type="Rhea" id="RHEA-COMP:10747"/>
        <dbReference type="Rhea" id="RHEA-COMP:10748"/>
        <dbReference type="ChEBI" id="CHEBI:83833"/>
        <dbReference type="ChEBI" id="CHEBI:83834"/>
        <dbReference type="EC" id="5.2.1.8"/>
    </reaction>
</comment>
<keyword evidence="11" id="KW-1185">Reference proteome</keyword>
<dbReference type="InterPro" id="IPR027304">
    <property type="entry name" value="Trigger_fact/SurA_dom_sf"/>
</dbReference>
<dbReference type="Proteomes" id="UP001209318">
    <property type="component" value="Unassembled WGS sequence"/>
</dbReference>
<dbReference type="PANTHER" id="PTHR47245">
    <property type="entry name" value="PEPTIDYLPROLYL ISOMERASE"/>
    <property type="match status" value="1"/>
</dbReference>
<sequence length="289" mass="32449">MKKKIYWTVGVIFVAGIIVAIFLVVGKHSYVAKVNGEKISEEDLNEALVTQYGSEVLDSLIVTKITDMEIEKEGIEVTQAEIDEEMQNYYDYYGGEEGFKSVLEESGADLDRFKQDVEQYIALNKILEKRIEITDEEIAAYFEENQASFAQAEQVEASHILVEDEATANEVLEKLTAGEDFAELAKTYSLDTTTSEAGGELGYFSKGTMGDAFDEAAFALDIDAISDPVETDDGFEIIKVTDKKAAKDAELNDEVKEEIRSTLLNSKISEEYNTWLDEKYDEYEIENNL</sequence>
<dbReference type="InterPro" id="IPR046357">
    <property type="entry name" value="PPIase_dom_sf"/>
</dbReference>
<proteinExistence type="predicted"/>
<evidence type="ECO:0000256" key="8">
    <source>
        <dbReference type="SAM" id="Phobius"/>
    </source>
</evidence>
<evidence type="ECO:0000313" key="11">
    <source>
        <dbReference type="Proteomes" id="UP001209318"/>
    </source>
</evidence>
<evidence type="ECO:0000313" key="10">
    <source>
        <dbReference type="EMBL" id="MCU9614476.1"/>
    </source>
</evidence>
<keyword evidence="3" id="KW-0732">Signal</keyword>
<dbReference type="Pfam" id="PF13624">
    <property type="entry name" value="SurA_N_3"/>
    <property type="match status" value="1"/>
</dbReference>
<name>A0AAE3IU12_9BACI</name>
<protein>
    <recommendedName>
        <fullName evidence="2">peptidylprolyl isomerase</fullName>
        <ecNumber evidence="2">5.2.1.8</ecNumber>
    </recommendedName>
</protein>
<feature type="transmembrane region" description="Helical" evidence="8">
    <location>
        <begin position="6"/>
        <end position="25"/>
    </location>
</feature>
<dbReference type="EMBL" id="JAOUSF010000004">
    <property type="protein sequence ID" value="MCU9614476.1"/>
    <property type="molecule type" value="Genomic_DNA"/>
</dbReference>
<evidence type="ECO:0000256" key="6">
    <source>
        <dbReference type="PROSITE-ProRule" id="PRU00278"/>
    </source>
</evidence>
<reference evidence="10" key="1">
    <citation type="submission" date="2022-10" db="EMBL/GenBank/DDBJ databases">
        <title>Description of Fervidibacillus gen. nov. in the family Fervidibacillaceae fam. nov. with two species, Fervidibacillus albus sp. nov., and Fervidibacillus halotolerans sp. nov., isolated from tidal flat sediments.</title>
        <authorList>
            <person name="Kwon K.K."/>
            <person name="Yang S.-H."/>
        </authorList>
    </citation>
    <scope>NUCLEOTIDE SEQUENCE</scope>
    <source>
        <strain evidence="10">JCM 19140</strain>
    </source>
</reference>
<keyword evidence="8" id="KW-1133">Transmembrane helix</keyword>
<evidence type="ECO:0000259" key="9">
    <source>
        <dbReference type="PROSITE" id="PS50198"/>
    </source>
</evidence>
<organism evidence="10 11">
    <name type="scientific">Perspicuibacillus lycopersici</name>
    <dbReference type="NCBI Taxonomy" id="1325689"/>
    <lineage>
        <taxon>Bacteria</taxon>
        <taxon>Bacillati</taxon>
        <taxon>Bacillota</taxon>
        <taxon>Bacilli</taxon>
        <taxon>Bacillales</taxon>
        <taxon>Bacillaceae</taxon>
        <taxon>Perspicuibacillus</taxon>
    </lineage>
</organism>
<evidence type="ECO:0000256" key="5">
    <source>
        <dbReference type="ARBA" id="ARBA00023235"/>
    </source>
</evidence>
<dbReference type="Pfam" id="PF13616">
    <property type="entry name" value="Rotamase_3"/>
    <property type="match status" value="1"/>
</dbReference>
<dbReference type="EC" id="5.2.1.8" evidence="2"/>
<comment type="caution">
    <text evidence="10">The sequence shown here is derived from an EMBL/GenBank/DDBJ whole genome shotgun (WGS) entry which is preliminary data.</text>
</comment>
<dbReference type="SUPFAM" id="SSF109998">
    <property type="entry name" value="Triger factor/SurA peptide-binding domain-like"/>
    <property type="match status" value="1"/>
</dbReference>
<keyword evidence="7" id="KW-0175">Coiled coil</keyword>
<keyword evidence="8" id="KW-0472">Membrane</keyword>
<dbReference type="GO" id="GO:0003755">
    <property type="term" value="F:peptidyl-prolyl cis-trans isomerase activity"/>
    <property type="evidence" value="ECO:0007669"/>
    <property type="project" value="UniProtKB-KW"/>
</dbReference>
<accession>A0AAE3IU12</accession>
<dbReference type="SUPFAM" id="SSF54534">
    <property type="entry name" value="FKBP-like"/>
    <property type="match status" value="1"/>
</dbReference>
<keyword evidence="4 6" id="KW-0697">Rotamase</keyword>
<evidence type="ECO:0000256" key="1">
    <source>
        <dbReference type="ARBA" id="ARBA00000971"/>
    </source>
</evidence>
<dbReference type="PROSITE" id="PS01096">
    <property type="entry name" value="PPIC_PPIASE_1"/>
    <property type="match status" value="1"/>
</dbReference>
<evidence type="ECO:0000256" key="7">
    <source>
        <dbReference type="SAM" id="Coils"/>
    </source>
</evidence>
<feature type="domain" description="PpiC" evidence="9">
    <location>
        <begin position="152"/>
        <end position="242"/>
    </location>
</feature>
<keyword evidence="5 6" id="KW-0413">Isomerase</keyword>
<evidence type="ECO:0000256" key="4">
    <source>
        <dbReference type="ARBA" id="ARBA00023110"/>
    </source>
</evidence>
<dbReference type="InterPro" id="IPR050245">
    <property type="entry name" value="PrsA_foldase"/>
</dbReference>
<evidence type="ECO:0000256" key="2">
    <source>
        <dbReference type="ARBA" id="ARBA00013194"/>
    </source>
</evidence>
<dbReference type="Gene3D" id="1.10.4030.10">
    <property type="entry name" value="Porin chaperone SurA, peptide-binding domain"/>
    <property type="match status" value="1"/>
</dbReference>
<keyword evidence="8" id="KW-0812">Transmembrane</keyword>
<dbReference type="Gene3D" id="3.10.50.40">
    <property type="match status" value="1"/>
</dbReference>
<dbReference type="PANTHER" id="PTHR47245:SF1">
    <property type="entry name" value="FOLDASE PROTEIN PRSA"/>
    <property type="match status" value="1"/>
</dbReference>
<dbReference type="AlphaFoldDB" id="A0AAE3IU12"/>
<feature type="coiled-coil region" evidence="7">
    <location>
        <begin position="110"/>
        <end position="144"/>
    </location>
</feature>
<dbReference type="InterPro" id="IPR023058">
    <property type="entry name" value="PPIase_PpiC_CS"/>
</dbReference>
<dbReference type="PROSITE" id="PS50198">
    <property type="entry name" value="PPIC_PPIASE_2"/>
    <property type="match status" value="1"/>
</dbReference>
<dbReference type="RefSeq" id="WP_263073759.1">
    <property type="nucleotide sequence ID" value="NZ_JAOUSF010000004.1"/>
</dbReference>
<evidence type="ECO:0000256" key="3">
    <source>
        <dbReference type="ARBA" id="ARBA00022729"/>
    </source>
</evidence>
<dbReference type="InterPro" id="IPR000297">
    <property type="entry name" value="PPIase_PpiC"/>
</dbReference>